<feature type="binding site" evidence="6">
    <location>
        <position position="151"/>
    </location>
    <ligand>
        <name>Fe cation</name>
        <dbReference type="ChEBI" id="CHEBI:24875"/>
    </ligand>
</feature>
<organism evidence="8 9">
    <name type="scientific">Arthrobacter flavus</name>
    <dbReference type="NCBI Taxonomy" id="95172"/>
    <lineage>
        <taxon>Bacteria</taxon>
        <taxon>Bacillati</taxon>
        <taxon>Actinomycetota</taxon>
        <taxon>Actinomycetes</taxon>
        <taxon>Micrococcales</taxon>
        <taxon>Micrococcaceae</taxon>
        <taxon>Arthrobacter</taxon>
    </lineage>
</organism>
<dbReference type="SUPFAM" id="SSF56420">
    <property type="entry name" value="Peptide deformylase"/>
    <property type="match status" value="1"/>
</dbReference>
<dbReference type="CDD" id="cd00487">
    <property type="entry name" value="Pep_deformylase"/>
    <property type="match status" value="1"/>
</dbReference>
<dbReference type="NCBIfam" id="NF001159">
    <property type="entry name" value="PRK00150.1-3"/>
    <property type="match status" value="1"/>
</dbReference>
<comment type="catalytic activity">
    <reaction evidence="6">
        <text>N-terminal N-formyl-L-methionyl-[peptide] + H2O = N-terminal L-methionyl-[peptide] + formate</text>
        <dbReference type="Rhea" id="RHEA:24420"/>
        <dbReference type="Rhea" id="RHEA-COMP:10639"/>
        <dbReference type="Rhea" id="RHEA-COMP:10640"/>
        <dbReference type="ChEBI" id="CHEBI:15377"/>
        <dbReference type="ChEBI" id="CHEBI:15740"/>
        <dbReference type="ChEBI" id="CHEBI:49298"/>
        <dbReference type="ChEBI" id="CHEBI:64731"/>
        <dbReference type="EC" id="3.5.1.88"/>
    </reaction>
</comment>
<feature type="region of interest" description="Disordered" evidence="7">
    <location>
        <begin position="177"/>
        <end position="218"/>
    </location>
</feature>
<evidence type="ECO:0000256" key="5">
    <source>
        <dbReference type="ARBA" id="ARBA00023004"/>
    </source>
</evidence>
<dbReference type="PIRSF" id="PIRSF004749">
    <property type="entry name" value="Pep_def"/>
    <property type="match status" value="1"/>
</dbReference>
<feature type="active site" evidence="6">
    <location>
        <position position="148"/>
    </location>
</feature>
<evidence type="ECO:0000313" key="9">
    <source>
        <dbReference type="Proteomes" id="UP001597307"/>
    </source>
</evidence>
<dbReference type="PRINTS" id="PR01576">
    <property type="entry name" value="PDEFORMYLASE"/>
</dbReference>
<accession>A0ABW4QCD5</accession>
<evidence type="ECO:0000256" key="7">
    <source>
        <dbReference type="SAM" id="MobiDB-lite"/>
    </source>
</evidence>
<dbReference type="Proteomes" id="UP001597307">
    <property type="component" value="Unassembled WGS sequence"/>
</dbReference>
<feature type="compositionally biased region" description="Polar residues" evidence="7">
    <location>
        <begin position="205"/>
        <end position="218"/>
    </location>
</feature>
<keyword evidence="4 6" id="KW-0648">Protein biosynthesis</keyword>
<evidence type="ECO:0000256" key="3">
    <source>
        <dbReference type="ARBA" id="ARBA00022801"/>
    </source>
</evidence>
<evidence type="ECO:0000313" key="8">
    <source>
        <dbReference type="EMBL" id="MFD1848402.1"/>
    </source>
</evidence>
<keyword evidence="2 6" id="KW-0479">Metal-binding</keyword>
<dbReference type="RefSeq" id="WP_343882096.1">
    <property type="nucleotide sequence ID" value="NZ_BAAAIJ010000059.1"/>
</dbReference>
<protein>
    <recommendedName>
        <fullName evidence="6">Peptide deformylase</fullName>
        <shortName evidence="6">PDF</shortName>
        <ecNumber evidence="6">3.5.1.88</ecNumber>
    </recommendedName>
    <alternativeName>
        <fullName evidence="6">Polypeptide deformylase</fullName>
    </alternativeName>
</protein>
<dbReference type="EMBL" id="JBHUGA010000067">
    <property type="protein sequence ID" value="MFD1848402.1"/>
    <property type="molecule type" value="Genomic_DNA"/>
</dbReference>
<evidence type="ECO:0000256" key="4">
    <source>
        <dbReference type="ARBA" id="ARBA00022917"/>
    </source>
</evidence>
<dbReference type="EC" id="3.5.1.88" evidence="6"/>
<dbReference type="PANTHER" id="PTHR10458:SF2">
    <property type="entry name" value="PEPTIDE DEFORMYLASE, MITOCHONDRIAL"/>
    <property type="match status" value="1"/>
</dbReference>
<keyword evidence="9" id="KW-1185">Reference proteome</keyword>
<evidence type="ECO:0000256" key="1">
    <source>
        <dbReference type="ARBA" id="ARBA00010759"/>
    </source>
</evidence>
<gene>
    <name evidence="6 8" type="primary">def</name>
    <name evidence="8" type="ORF">ACFSFX_17590</name>
</gene>
<dbReference type="GO" id="GO:0042586">
    <property type="term" value="F:peptide deformylase activity"/>
    <property type="evidence" value="ECO:0007669"/>
    <property type="project" value="UniProtKB-EC"/>
</dbReference>
<comment type="similarity">
    <text evidence="1 6">Belongs to the polypeptide deformylase family.</text>
</comment>
<dbReference type="InterPro" id="IPR036821">
    <property type="entry name" value="Peptide_deformylase_sf"/>
</dbReference>
<keyword evidence="3 6" id="KW-0378">Hydrolase</keyword>
<sequence length="218" mass="23493">MAVLSIRIIGDPVLRTPSAEVTNFGPELARLVSDMMETMDDVHGAGLAAPQVGVSLRVFTFRIDDVSGYVVNPVLEVKAEDENETQAEAQAETQNENRDEELEGCLSIPGLGYPLQRAGWARVTGVDIHGAAIAYEGTGMLARCFQHETDHLNGSLYIERLDGEHRKAAMRAIRSSAYSTVADQTTRDRSQSLGSSFGLGVSAARPTTGSRQSGTRRA</sequence>
<name>A0ABW4QCD5_9MICC</name>
<evidence type="ECO:0000256" key="2">
    <source>
        <dbReference type="ARBA" id="ARBA00022723"/>
    </source>
</evidence>
<dbReference type="Gene3D" id="3.90.45.10">
    <property type="entry name" value="Peptide deformylase"/>
    <property type="match status" value="1"/>
</dbReference>
<comment type="function">
    <text evidence="6">Removes the formyl group from the N-terminal Met of newly synthesized proteins. Requires at least a dipeptide for an efficient rate of reaction. N-terminal L-methionine is a prerequisite for activity but the enzyme has broad specificity at other positions.</text>
</comment>
<feature type="region of interest" description="Disordered" evidence="7">
    <location>
        <begin position="80"/>
        <end position="99"/>
    </location>
</feature>
<proteinExistence type="inferred from homology"/>
<reference evidence="9" key="1">
    <citation type="journal article" date="2019" name="Int. J. Syst. Evol. Microbiol.">
        <title>The Global Catalogue of Microorganisms (GCM) 10K type strain sequencing project: providing services to taxonomists for standard genome sequencing and annotation.</title>
        <authorList>
            <consortium name="The Broad Institute Genomics Platform"/>
            <consortium name="The Broad Institute Genome Sequencing Center for Infectious Disease"/>
            <person name="Wu L."/>
            <person name="Ma J."/>
        </authorList>
    </citation>
    <scope>NUCLEOTIDE SEQUENCE [LARGE SCALE GENOMIC DNA]</scope>
    <source>
        <strain evidence="9">JCM 11496</strain>
    </source>
</reference>
<keyword evidence="5 6" id="KW-0408">Iron</keyword>
<dbReference type="Pfam" id="PF01327">
    <property type="entry name" value="Pep_deformylase"/>
    <property type="match status" value="1"/>
</dbReference>
<evidence type="ECO:0000256" key="6">
    <source>
        <dbReference type="HAMAP-Rule" id="MF_00163"/>
    </source>
</evidence>
<feature type="binding site" evidence="6">
    <location>
        <position position="105"/>
    </location>
    <ligand>
        <name>Fe cation</name>
        <dbReference type="ChEBI" id="CHEBI:24875"/>
    </ligand>
</feature>
<feature type="binding site" evidence="6">
    <location>
        <position position="147"/>
    </location>
    <ligand>
        <name>Fe cation</name>
        <dbReference type="ChEBI" id="CHEBI:24875"/>
    </ligand>
</feature>
<dbReference type="PANTHER" id="PTHR10458">
    <property type="entry name" value="PEPTIDE DEFORMYLASE"/>
    <property type="match status" value="1"/>
</dbReference>
<comment type="caution">
    <text evidence="8">The sequence shown here is derived from an EMBL/GenBank/DDBJ whole genome shotgun (WGS) entry which is preliminary data.</text>
</comment>
<comment type="cofactor">
    <cofactor evidence="6">
        <name>Fe(2+)</name>
        <dbReference type="ChEBI" id="CHEBI:29033"/>
    </cofactor>
    <text evidence="6">Binds 1 Fe(2+) ion.</text>
</comment>
<dbReference type="InterPro" id="IPR023635">
    <property type="entry name" value="Peptide_deformylase"/>
</dbReference>
<dbReference type="NCBIfam" id="TIGR00079">
    <property type="entry name" value="pept_deformyl"/>
    <property type="match status" value="1"/>
</dbReference>
<dbReference type="HAMAP" id="MF_00163">
    <property type="entry name" value="Pep_deformylase"/>
    <property type="match status" value="1"/>
</dbReference>